<dbReference type="PANTHER" id="PTHR12790:SF0">
    <property type="entry name" value="RNA POLYMERASE I-SPECIFIC TRANSCRIPTION INITIATION FACTOR RRN3-RELATED"/>
    <property type="match status" value="1"/>
</dbReference>
<dbReference type="GO" id="GO:0000182">
    <property type="term" value="F:rDNA binding"/>
    <property type="evidence" value="ECO:0007669"/>
    <property type="project" value="EnsemblFungi"/>
</dbReference>
<feature type="region of interest" description="Disordered" evidence="2">
    <location>
        <begin position="272"/>
        <end position="323"/>
    </location>
</feature>
<dbReference type="GO" id="GO:0001179">
    <property type="term" value="F:RNA polymerase I general transcription initiation factor binding"/>
    <property type="evidence" value="ECO:0007669"/>
    <property type="project" value="EnsemblFungi"/>
</dbReference>
<dbReference type="eggNOG" id="KOG2434">
    <property type="taxonomic scope" value="Eukaryota"/>
</dbReference>
<evidence type="ECO:0000256" key="1">
    <source>
        <dbReference type="ARBA" id="ARBA00010098"/>
    </source>
</evidence>
<dbReference type="GO" id="GO:0001042">
    <property type="term" value="F:RNA polymerase I core binding"/>
    <property type="evidence" value="ECO:0007669"/>
    <property type="project" value="EnsemblFungi"/>
</dbReference>
<dbReference type="GO" id="GO:0005730">
    <property type="term" value="C:nucleolus"/>
    <property type="evidence" value="ECO:0007669"/>
    <property type="project" value="EnsemblFungi"/>
</dbReference>
<organism evidence="3 4">
    <name type="scientific">Eremothecium cymbalariae (strain CBS 270.75 / DBVPG 7215 / KCTC 17166 / NRRL Y-17582)</name>
    <name type="common">Yeast</name>
    <dbReference type="NCBI Taxonomy" id="931890"/>
    <lineage>
        <taxon>Eukaryota</taxon>
        <taxon>Fungi</taxon>
        <taxon>Dikarya</taxon>
        <taxon>Ascomycota</taxon>
        <taxon>Saccharomycotina</taxon>
        <taxon>Saccharomycetes</taxon>
        <taxon>Saccharomycetales</taxon>
        <taxon>Saccharomycetaceae</taxon>
        <taxon>Eremothecium</taxon>
    </lineage>
</organism>
<gene>
    <name evidence="3" type="ordered locus">Ecym_2473</name>
</gene>
<dbReference type="FunCoup" id="G8JPU0">
    <property type="interactions" value="634"/>
</dbReference>
<dbReference type="EMBL" id="CP002498">
    <property type="protein sequence ID" value="AET38198.1"/>
    <property type="molecule type" value="Genomic_DNA"/>
</dbReference>
<feature type="compositionally biased region" description="Acidic residues" evidence="2">
    <location>
        <begin position="272"/>
        <end position="282"/>
    </location>
</feature>
<dbReference type="AlphaFoldDB" id="G8JPU0"/>
<protein>
    <recommendedName>
        <fullName evidence="5">RNA polymerase I-specific transcription initiation factor RRN3</fullName>
    </recommendedName>
</protein>
<dbReference type="OMA" id="FKHFYAA"/>
<accession>G8JPU0</accession>
<reference evidence="4" key="1">
    <citation type="journal article" date="2012" name="G3 (Bethesda)">
        <title>Pichia sorbitophila, an interspecies yeast hybrid reveals early steps of genome resolution following polyploidization.</title>
        <authorList>
            <person name="Leh Louis V."/>
            <person name="Despons L."/>
            <person name="Friedrich A."/>
            <person name="Martin T."/>
            <person name="Durrens P."/>
            <person name="Casaregola S."/>
            <person name="Neuveglise C."/>
            <person name="Fairhead C."/>
            <person name="Marck C."/>
            <person name="Cruz J.A."/>
            <person name="Straub M.L."/>
            <person name="Kugler V."/>
            <person name="Sacerdot C."/>
            <person name="Uzunov Z."/>
            <person name="Thierry A."/>
            <person name="Weiss S."/>
            <person name="Bleykasten C."/>
            <person name="De Montigny J."/>
            <person name="Jacques N."/>
            <person name="Jung P."/>
            <person name="Lemaire M."/>
            <person name="Mallet S."/>
            <person name="Morel G."/>
            <person name="Richard G.F."/>
            <person name="Sarkar A."/>
            <person name="Savel G."/>
            <person name="Schacherer J."/>
            <person name="Seret M.L."/>
            <person name="Talla E."/>
            <person name="Samson G."/>
            <person name="Jubin C."/>
            <person name="Poulain J."/>
            <person name="Vacherie B."/>
            <person name="Barbe V."/>
            <person name="Pelletier E."/>
            <person name="Sherman D.J."/>
            <person name="Westhof E."/>
            <person name="Weissenbach J."/>
            <person name="Baret P.V."/>
            <person name="Wincker P."/>
            <person name="Gaillardin C."/>
            <person name="Dujon B."/>
            <person name="Souciet J.L."/>
        </authorList>
    </citation>
    <scope>NUCLEOTIDE SEQUENCE [LARGE SCALE GENOMIC DNA]</scope>
    <source>
        <strain evidence="4">CBS 270.75 / DBVPG 7215 / KCTC 17166 / NRRL Y-17582</strain>
    </source>
</reference>
<evidence type="ECO:0000313" key="3">
    <source>
        <dbReference type="EMBL" id="AET38198.1"/>
    </source>
</evidence>
<evidence type="ECO:0000256" key="2">
    <source>
        <dbReference type="SAM" id="MobiDB-lite"/>
    </source>
</evidence>
<name>G8JPU0_ERECY</name>
<dbReference type="GO" id="GO:0006361">
    <property type="term" value="P:transcription initiation at RNA polymerase I promoter"/>
    <property type="evidence" value="ECO:0007669"/>
    <property type="project" value="EnsemblFungi"/>
</dbReference>
<dbReference type="GeneID" id="11471883"/>
<dbReference type="KEGG" id="erc:Ecym_2473"/>
<dbReference type="Proteomes" id="UP000006790">
    <property type="component" value="Chromosome 2"/>
</dbReference>
<dbReference type="PANTHER" id="PTHR12790">
    <property type="entry name" value="TRANSCRIPTION INITIATION FACTOR IA RRN3"/>
    <property type="match status" value="1"/>
</dbReference>
<dbReference type="InParanoid" id="G8JPU0"/>
<dbReference type="OrthoDB" id="26970at2759"/>
<dbReference type="InterPro" id="IPR007991">
    <property type="entry name" value="RNA_pol_I_trans_ini_fac_RRN3"/>
</dbReference>
<dbReference type="HOGENOM" id="CLU_010579_2_0_1"/>
<dbReference type="RefSeq" id="XP_003645015.1">
    <property type="nucleotide sequence ID" value="XM_003644967.1"/>
</dbReference>
<proteinExistence type="inferred from homology"/>
<sequence length="648" mass="74699">MIAVENIQKRASAQDLELSTKGDNGNKKRKVEFADDLVNGYNRKELVPITTEKFSSQLYKSYVMEALDDLETLKDATKLNTLASQLSVPTCSPDSISAENMTILLEVLSNNINKLDTKRGVPIIRAIINFEKWWSLPPFTLSSYVFFLQILCSSMPKWWQDVSMILISNFKLPVQKTIKHHEMLRYFIKAIPSSTNFIDSYVAKYFPNKNDSKKNLVNFISNVLTLTEYCPEFRFHAWSMVIEKIISVDVELQNELDELDDDIEDDIDNELEDDEDNYDESDLNSNSEANNEVGDEDGDGDEDEEEDDDDSENENIDGDEEYNVNVTRNIKDLSGKLDTILTLITTRLSNALTPESLENGDYISTFNTLISLFKSHILPTYYTRSVQYLMFHVSQQQTELMDAFLVTLIDIAFSPNETIEKKIKSLQYIGSFIARAKKLTHTQIVFVASYLISWLHRYVLEREEEVEQPGGMDRFKHFYAAFQSLCYIFCFRHSIFRDGNSWECSIDKFFQRMVISKFNPLKFCNENVMLMFARIAQHEDVVYCFSIIENNNNERLRGIIGKSSDGFTSVEGSSSSPSSAFSSSSSCSSSSWSLAARQQFIDLQSYFPYDPLFLKQYKRMMKEYYVEWSEISGDYESDESEDLDELQS</sequence>
<dbReference type="STRING" id="931890.G8JPU0"/>
<feature type="compositionally biased region" description="Low complexity" evidence="2">
    <location>
        <begin position="283"/>
        <end position="292"/>
    </location>
</feature>
<dbReference type="Pfam" id="PF05327">
    <property type="entry name" value="RRN3"/>
    <property type="match status" value="1"/>
</dbReference>
<feature type="compositionally biased region" description="Acidic residues" evidence="2">
    <location>
        <begin position="293"/>
        <end position="322"/>
    </location>
</feature>
<comment type="similarity">
    <text evidence="1">Belongs to the RRN3 family.</text>
</comment>
<evidence type="ECO:0000313" key="4">
    <source>
        <dbReference type="Proteomes" id="UP000006790"/>
    </source>
</evidence>
<keyword evidence="4" id="KW-1185">Reference proteome</keyword>
<dbReference type="GO" id="GO:0001181">
    <property type="term" value="F:RNA polymerase I general transcription initiation factor activity"/>
    <property type="evidence" value="ECO:0007669"/>
    <property type="project" value="EnsemblFungi"/>
</dbReference>
<evidence type="ECO:0008006" key="5">
    <source>
        <dbReference type="Google" id="ProtNLM"/>
    </source>
</evidence>